<evidence type="ECO:0000313" key="1">
    <source>
        <dbReference type="EMBL" id="MFC0592942.1"/>
    </source>
</evidence>
<reference evidence="1 2" key="1">
    <citation type="submission" date="2024-09" db="EMBL/GenBank/DDBJ databases">
        <authorList>
            <person name="Sun Q."/>
            <person name="Mori K."/>
        </authorList>
    </citation>
    <scope>NUCLEOTIDE SEQUENCE [LARGE SCALE GENOMIC DNA]</scope>
    <source>
        <strain evidence="1 2">NCAIM B.02336</strain>
    </source>
</reference>
<accession>A0ABV6PSW4</accession>
<sequence length="65" mass="6988">MRTMLGPDHVCIGICTDLVRFDLVQPTGAVLQLAVATVRKASDNARFPLLVFGVGWFGRVGMKAA</sequence>
<name>A0ABV6PSW4_9BURK</name>
<proteinExistence type="predicted"/>
<dbReference type="Proteomes" id="UP001589834">
    <property type="component" value="Unassembled WGS sequence"/>
</dbReference>
<dbReference type="RefSeq" id="WP_293223847.1">
    <property type="nucleotide sequence ID" value="NZ_JBHLTN010000018.1"/>
</dbReference>
<dbReference type="EMBL" id="JBHLTN010000018">
    <property type="protein sequence ID" value="MFC0592942.1"/>
    <property type="molecule type" value="Genomic_DNA"/>
</dbReference>
<evidence type="ECO:0000313" key="2">
    <source>
        <dbReference type="Proteomes" id="UP001589834"/>
    </source>
</evidence>
<gene>
    <name evidence="1" type="ORF">ACFFGG_10255</name>
</gene>
<organism evidence="1 2">
    <name type="scientific">Ottowia pentelensis</name>
    <dbReference type="NCBI Taxonomy" id="511108"/>
    <lineage>
        <taxon>Bacteria</taxon>
        <taxon>Pseudomonadati</taxon>
        <taxon>Pseudomonadota</taxon>
        <taxon>Betaproteobacteria</taxon>
        <taxon>Burkholderiales</taxon>
        <taxon>Comamonadaceae</taxon>
        <taxon>Ottowia</taxon>
    </lineage>
</organism>
<comment type="caution">
    <text evidence="1">The sequence shown here is derived from an EMBL/GenBank/DDBJ whole genome shotgun (WGS) entry which is preliminary data.</text>
</comment>
<protein>
    <submittedName>
        <fullName evidence="1">Uncharacterized protein</fullName>
    </submittedName>
</protein>
<keyword evidence="2" id="KW-1185">Reference proteome</keyword>